<accession>A0A1L3MVF7</accession>
<sequence>MNDTFINVISEYDEEVLNRADIIFHAVKENRLDYTTNINELVFKQGDKYRKVLDVKENSIEEISLKYLKKRLDSTFQISYPNRKKIMRECISITETINDMSEFVIYKFDFKDFFYRVNTLDVFNKYLKYSDLYRFERDILESLLKEYSYCLPGLPTSNALVELISRDFDVKLKSLLHNHGLIFYSRYIDDSLLIFNRFVEESKILECIQHALDAVFQSSNIKLNKSKIDLLNTNSNPGTQFTYLGYLFEYNVEFDKNNNEYKFFKYGINEDKLEKYRKKLLKIIFDYKNNSNMELFRQRILFWSSRIVFYNTFRDKYTTKTVWDVTGLIASYGELRNFLHPKKVERNTYNFLKDEVINQVNKELGFCPYFLKTKTDGYVLEKRLVKNKSIIFHPNIGWSKEYLIKMIKRLDPSFNPNKKSYRNLVTLYCYLLKM</sequence>
<dbReference type="RefSeq" id="WP_072581130.1">
    <property type="nucleotide sequence ID" value="NZ_CP016020.1"/>
</dbReference>
<evidence type="ECO:0000259" key="1">
    <source>
        <dbReference type="PROSITE" id="PS50878"/>
    </source>
</evidence>
<dbReference type="EMBL" id="CP016020">
    <property type="protein sequence ID" value="APH06331.1"/>
    <property type="molecule type" value="Genomic_DNA"/>
</dbReference>
<dbReference type="OrthoDB" id="9788687at2"/>
<dbReference type="Pfam" id="PF00078">
    <property type="entry name" value="RVT_1"/>
    <property type="match status" value="1"/>
</dbReference>
<evidence type="ECO:0000313" key="2">
    <source>
        <dbReference type="EMBL" id="APH06331.1"/>
    </source>
</evidence>
<dbReference type="STRING" id="1547283.A9C19_17220"/>
<reference evidence="2 3" key="1">
    <citation type="journal article" date="2016" name="Sci. Rep.">
        <title>Complete genome sequence and transcriptomic analysis of a novel marine strain Bacillus weihaiensis reveals the mechanism of brown algae degradation.</title>
        <authorList>
            <person name="Zhu Y."/>
            <person name="Chen P."/>
            <person name="Bao Y."/>
            <person name="Men Y."/>
            <person name="Zeng Y."/>
            <person name="Yang J."/>
            <person name="Sun J."/>
            <person name="Sun Y."/>
        </authorList>
    </citation>
    <scope>NUCLEOTIDE SEQUENCE [LARGE SCALE GENOMIC DNA]</scope>
    <source>
        <strain evidence="2 3">Alg07</strain>
    </source>
</reference>
<name>A0A1L3MVF7_9BACI</name>
<gene>
    <name evidence="2" type="ORF">A9C19_17220</name>
</gene>
<dbReference type="KEGG" id="bwh:A9C19_17220"/>
<organism evidence="2 3">
    <name type="scientific">Bacillus weihaiensis</name>
    <dbReference type="NCBI Taxonomy" id="1547283"/>
    <lineage>
        <taxon>Bacteria</taxon>
        <taxon>Bacillati</taxon>
        <taxon>Bacillota</taxon>
        <taxon>Bacilli</taxon>
        <taxon>Bacillales</taxon>
        <taxon>Bacillaceae</taxon>
        <taxon>Bacillus</taxon>
    </lineage>
</organism>
<dbReference type="Proteomes" id="UP000181936">
    <property type="component" value="Chromosome"/>
</dbReference>
<dbReference type="InterPro" id="IPR000477">
    <property type="entry name" value="RT_dom"/>
</dbReference>
<dbReference type="AlphaFoldDB" id="A0A1L3MVF7"/>
<feature type="domain" description="Reverse transcriptase" evidence="1">
    <location>
        <begin position="1"/>
        <end position="248"/>
    </location>
</feature>
<keyword evidence="3" id="KW-1185">Reference proteome</keyword>
<evidence type="ECO:0000313" key="3">
    <source>
        <dbReference type="Proteomes" id="UP000181936"/>
    </source>
</evidence>
<protein>
    <recommendedName>
        <fullName evidence="1">Reverse transcriptase domain-containing protein</fullName>
    </recommendedName>
</protein>
<dbReference type="PROSITE" id="PS50878">
    <property type="entry name" value="RT_POL"/>
    <property type="match status" value="1"/>
</dbReference>
<proteinExistence type="predicted"/>